<accession>E3N868</accession>
<dbReference type="Proteomes" id="UP000008281">
    <property type="component" value="Unassembled WGS sequence"/>
</dbReference>
<reference evidence="2" key="1">
    <citation type="submission" date="2007-07" db="EMBL/GenBank/DDBJ databases">
        <title>PCAP assembly of the Caenorhabditis remanei genome.</title>
        <authorList>
            <consortium name="The Caenorhabditis remanei Sequencing Consortium"/>
            <person name="Wilson R.K."/>
        </authorList>
    </citation>
    <scope>NUCLEOTIDE SEQUENCE [LARGE SCALE GENOMIC DNA]</scope>
    <source>
        <strain evidence="2">PB4641</strain>
    </source>
</reference>
<evidence type="ECO:0000313" key="3">
    <source>
        <dbReference type="Proteomes" id="UP000008281"/>
    </source>
</evidence>
<dbReference type="HOGENOM" id="CLU_1636901_0_0_1"/>
<sequence length="175" mass="20808">MHKIPPPDLLKNNVNYLKSCILYEVLSEKPILECYRHFCERNGDDAMGYDDFEYYYYRFYSGDVDFEHERKIDSEEKTLTGLPQEILKMITGSFEPEDRVHLRLSKKFKAIVDMEPVTFKKIVVEWTPDAFKVQINEKCLEYKIDNGRFIQNCYPDEGLETAFDRFAQVLKHPKL</sequence>
<proteinExistence type="predicted"/>
<dbReference type="OMA" id="NGRHELN"/>
<dbReference type="Pfam" id="PF17906">
    <property type="entry name" value="HTH_48"/>
    <property type="match status" value="1"/>
</dbReference>
<gene>
    <name evidence="2" type="ORF">CRE_15685</name>
</gene>
<dbReference type="OrthoDB" id="5905315at2759"/>
<name>E3N868_CAERE</name>
<evidence type="ECO:0000313" key="2">
    <source>
        <dbReference type="EMBL" id="EFO89337.1"/>
    </source>
</evidence>
<dbReference type="InterPro" id="IPR041426">
    <property type="entry name" value="Mos1_HTH"/>
</dbReference>
<evidence type="ECO:0000259" key="1">
    <source>
        <dbReference type="Pfam" id="PF17906"/>
    </source>
</evidence>
<keyword evidence="3" id="KW-1185">Reference proteome</keyword>
<organism evidence="3">
    <name type="scientific">Caenorhabditis remanei</name>
    <name type="common">Caenorhabditis vulgaris</name>
    <dbReference type="NCBI Taxonomy" id="31234"/>
    <lineage>
        <taxon>Eukaryota</taxon>
        <taxon>Metazoa</taxon>
        <taxon>Ecdysozoa</taxon>
        <taxon>Nematoda</taxon>
        <taxon>Chromadorea</taxon>
        <taxon>Rhabditida</taxon>
        <taxon>Rhabditina</taxon>
        <taxon>Rhabditomorpha</taxon>
        <taxon>Rhabditoidea</taxon>
        <taxon>Rhabditidae</taxon>
        <taxon>Peloderinae</taxon>
        <taxon>Caenorhabditis</taxon>
    </lineage>
</organism>
<dbReference type="InParanoid" id="E3N868"/>
<protein>
    <recommendedName>
        <fullName evidence="1">Mos1 transposase HTH domain-containing protein</fullName>
    </recommendedName>
</protein>
<dbReference type="EMBL" id="DS268554">
    <property type="protein sequence ID" value="EFO89337.1"/>
    <property type="molecule type" value="Genomic_DNA"/>
</dbReference>
<dbReference type="AlphaFoldDB" id="E3N868"/>
<feature type="domain" description="Mos1 transposase HTH" evidence="1">
    <location>
        <begin position="15"/>
        <end position="63"/>
    </location>
</feature>